<evidence type="ECO:0000259" key="7">
    <source>
        <dbReference type="PROSITE" id="PS50059"/>
    </source>
</evidence>
<comment type="caution">
    <text evidence="8">The sequence shown here is derived from an EMBL/GenBank/DDBJ whole genome shotgun (WGS) entry which is preliminary data.</text>
</comment>
<dbReference type="Pfam" id="PF00254">
    <property type="entry name" value="FKBP_C"/>
    <property type="match status" value="1"/>
</dbReference>
<keyword evidence="4 5" id="KW-0413">Isomerase</keyword>
<dbReference type="PROSITE" id="PS50059">
    <property type="entry name" value="FKBP_PPIASE"/>
    <property type="match status" value="1"/>
</dbReference>
<evidence type="ECO:0000256" key="2">
    <source>
        <dbReference type="ARBA" id="ARBA00006577"/>
    </source>
</evidence>
<evidence type="ECO:0000256" key="4">
    <source>
        <dbReference type="ARBA" id="ARBA00023235"/>
    </source>
</evidence>
<evidence type="ECO:0000256" key="5">
    <source>
        <dbReference type="PROSITE-ProRule" id="PRU00277"/>
    </source>
</evidence>
<dbReference type="InterPro" id="IPR046357">
    <property type="entry name" value="PPIase_dom_sf"/>
</dbReference>
<protein>
    <recommendedName>
        <fullName evidence="6">Peptidyl-prolyl cis-trans isomerase</fullName>
        <ecNumber evidence="6">5.2.1.8</ecNumber>
    </recommendedName>
</protein>
<dbReference type="Gene3D" id="2.40.10.330">
    <property type="match status" value="1"/>
</dbReference>
<dbReference type="NCBIfam" id="NF011676">
    <property type="entry name" value="PRK15095.1"/>
    <property type="match status" value="1"/>
</dbReference>
<evidence type="ECO:0000313" key="9">
    <source>
        <dbReference type="Proteomes" id="UP001630969"/>
    </source>
</evidence>
<evidence type="ECO:0000313" key="8">
    <source>
        <dbReference type="EMBL" id="MFM4893152.1"/>
    </source>
</evidence>
<sequence>MSTLIGHDSRVLFHFTIKLEDGSVADSTQLHGKPARLTMGDGSLTPQFEQCLLGLRQGEAKSFTLSPEQAFGLSNPDNIYHLDRAKFGADVEPKVGAIIVFDQPNGGELPGIVRAVQGMSVTVDFNHPLAGHTVTFEVEILGVDDQEEVL</sequence>
<evidence type="ECO:0000256" key="3">
    <source>
        <dbReference type="ARBA" id="ARBA00023110"/>
    </source>
</evidence>
<dbReference type="GeneID" id="97220561"/>
<evidence type="ECO:0000256" key="6">
    <source>
        <dbReference type="RuleBase" id="RU003915"/>
    </source>
</evidence>
<name>A0ABW9GQS7_9GAMM</name>
<dbReference type="EC" id="5.2.1.8" evidence="6"/>
<keyword evidence="3 5" id="KW-0697">Rotamase</keyword>
<dbReference type="InterPro" id="IPR048261">
    <property type="entry name" value="SlpA/SlyD-like_ins_sf"/>
</dbReference>
<dbReference type="RefSeq" id="WP_041995119.1">
    <property type="nucleotide sequence ID" value="NZ_CDBT01000015.1"/>
</dbReference>
<keyword evidence="9" id="KW-1185">Reference proteome</keyword>
<dbReference type="EMBL" id="JBGXBU010000003">
    <property type="protein sequence ID" value="MFM4893152.1"/>
    <property type="molecule type" value="Genomic_DNA"/>
</dbReference>
<dbReference type="Proteomes" id="UP001630969">
    <property type="component" value="Unassembled WGS sequence"/>
</dbReference>
<dbReference type="GO" id="GO:0003755">
    <property type="term" value="F:peptidyl-prolyl cis-trans isomerase activity"/>
    <property type="evidence" value="ECO:0007669"/>
    <property type="project" value="UniProtKB-EC"/>
</dbReference>
<proteinExistence type="inferred from homology"/>
<reference evidence="8 9" key="1">
    <citation type="submission" date="2024-09" db="EMBL/GenBank/DDBJ databases">
        <title>Aeromonas strains Genome sequencing and assembly.</title>
        <authorList>
            <person name="Hu X."/>
            <person name="Tang B."/>
        </authorList>
    </citation>
    <scope>NUCLEOTIDE SEQUENCE [LARGE SCALE GENOMIC DNA]</scope>
    <source>
        <strain evidence="8 9">NB23SCDHY001</strain>
    </source>
</reference>
<feature type="domain" description="PPIase FKBP-type" evidence="7">
    <location>
        <begin position="8"/>
        <end position="72"/>
    </location>
</feature>
<comment type="similarity">
    <text evidence="2 6">Belongs to the FKBP-type PPIase family.</text>
</comment>
<dbReference type="InterPro" id="IPR001179">
    <property type="entry name" value="PPIase_FKBP_dom"/>
</dbReference>
<accession>A0ABW9GQS7</accession>
<dbReference type="SUPFAM" id="SSF54534">
    <property type="entry name" value="FKBP-like"/>
    <property type="match status" value="1"/>
</dbReference>
<organism evidence="8 9">
    <name type="scientific">Aeromonas bivalvium</name>
    <dbReference type="NCBI Taxonomy" id="440079"/>
    <lineage>
        <taxon>Bacteria</taxon>
        <taxon>Pseudomonadati</taxon>
        <taxon>Pseudomonadota</taxon>
        <taxon>Gammaproteobacteria</taxon>
        <taxon>Aeromonadales</taxon>
        <taxon>Aeromonadaceae</taxon>
        <taxon>Aeromonas</taxon>
    </lineage>
</organism>
<dbReference type="Gene3D" id="3.10.50.40">
    <property type="match status" value="1"/>
</dbReference>
<comment type="catalytic activity">
    <reaction evidence="1 5 6">
        <text>[protein]-peptidylproline (omega=180) = [protein]-peptidylproline (omega=0)</text>
        <dbReference type="Rhea" id="RHEA:16237"/>
        <dbReference type="Rhea" id="RHEA-COMP:10747"/>
        <dbReference type="Rhea" id="RHEA-COMP:10748"/>
        <dbReference type="ChEBI" id="CHEBI:83833"/>
        <dbReference type="ChEBI" id="CHEBI:83834"/>
        <dbReference type="EC" id="5.2.1.8"/>
    </reaction>
</comment>
<dbReference type="PANTHER" id="PTHR47861:SF4">
    <property type="entry name" value="FKBP-TYPE 16 KDA PEPTIDYL-PROLYL CIS-TRANS ISOMERASE"/>
    <property type="match status" value="1"/>
</dbReference>
<dbReference type="PANTHER" id="PTHR47861">
    <property type="entry name" value="FKBP-TYPE PEPTIDYL-PROLYL CIS-TRANS ISOMERASE SLYD"/>
    <property type="match status" value="1"/>
</dbReference>
<evidence type="ECO:0000256" key="1">
    <source>
        <dbReference type="ARBA" id="ARBA00000971"/>
    </source>
</evidence>
<gene>
    <name evidence="8" type="primary">fkpB</name>
    <name evidence="8" type="ORF">ACEUDJ_09810</name>
</gene>